<keyword evidence="4" id="KW-1185">Reference proteome</keyword>
<dbReference type="PANTHER" id="PTHR10887">
    <property type="entry name" value="DNA2/NAM7 HELICASE FAMILY"/>
    <property type="match status" value="1"/>
</dbReference>
<organism evidence="3 4">
    <name type="scientific">Paenibacillus ginsengarvi</name>
    <dbReference type="NCBI Taxonomy" id="400777"/>
    <lineage>
        <taxon>Bacteria</taxon>
        <taxon>Bacillati</taxon>
        <taxon>Bacillota</taxon>
        <taxon>Bacilli</taxon>
        <taxon>Bacillales</taxon>
        <taxon>Paenibacillaceae</taxon>
        <taxon>Paenibacillus</taxon>
    </lineage>
</organism>
<sequence length="1083" mass="124344">MDKEMHFQSPSRLCINRYLPLRRCYRVIEKQIYLFQEDETIEYDSLIPFACTTNFVNSFSSSGILWEDFIWNLQNNRLFLMMKNKKGTSIQILLDKVVLNCVINEDCFAIKHLSPKTVRAQNMFIKNGVKLKSERGAIVWKDNLIFTYATIQDRDRARIGFAHMLPKLNLLLSEDAGEKRGQNQEYDTVEAVDDEDDGVEKIEELLEIAQFYNEAEDEIQQSDSLSGSRLGYFRFTANSDHTRVEKLAYTFDVSDFDKNQYKKGSRVKVNSLLEDGFAGTIVNIQDEAKPGRMTILFDDKFDIHDLPSAGDIGLEYNPVQKQVRDAVIDDIRSGTSRAQYFDYMLRDKSVLSFEPTDVSSLVQNLRERKYPPNPSQIQAIVKGIEAKEALLVLGPPGTGKTTVILEWVKHFVKEGKRVLISSQNNKAVDNVLERLAKEKHIETIRVGSEEKVQTNIHPFMFERKSIQLQQNITKATQKHLQFLYSDKDKVREYEELVDRGQQSWLQYEAMNRQVHAAYASITEHTIRPLKSAYEQYQTVVHHAERFKLKIEQRLQDIASYQKSNKLMKLLRYPMHQLNLRRFKSSYEQYQTLAAQEAQLADSYNRLYKTMQEQLAEPVFVSAKESLLELHSHCEKWALMLQQTPRFDSFLPAIELPGTGIDSIDILNDKALLDDVRKQCADLHQRIEWIQGAVTNWNGYLAQKQNYALAQVLLDSVNLVGATCIGINSQPRFRDIQFDVTIIDEAGQIQIHNAIVPMSRSPKVIMLGDHLQIPPSKESRVEARCNEIGISTELLGTSFFEYLYKRFPESNKMLLDTQYRMPKEIADILSEWFYEGKYISFDGKSGMKSALPSLFKKTFALVSTSDYERRHEVKVQGEGYYNPYECRLVIHLLQEALQTINPDTVNPGSPSYIVGGRHFLPSEIGVITPYKYQVNYVRKMVSKHLAQLSQDEVNDMVASLDSFQGQERPIIIYSCTRSNGLSPEAARIGFLKELRRLNVALSRCQQQLVFVGDIDFLATCNYQMRDSAGEVLTDENGDPLSGTSEKEFADFMRLILDSVKQGKAELVLSRQLHGLLQNMSRGAQ</sequence>
<dbReference type="InterPro" id="IPR027417">
    <property type="entry name" value="P-loop_NTPase"/>
</dbReference>
<dbReference type="InterPro" id="IPR045055">
    <property type="entry name" value="DNA2/NAM7-like"/>
</dbReference>
<dbReference type="Proteomes" id="UP000282311">
    <property type="component" value="Unassembled WGS sequence"/>
</dbReference>
<accession>A0A3B0BXL6</accession>
<evidence type="ECO:0000259" key="1">
    <source>
        <dbReference type="Pfam" id="PF13086"/>
    </source>
</evidence>
<name>A0A3B0BXL6_9BACL</name>
<dbReference type="EMBL" id="RBAH01000020">
    <property type="protein sequence ID" value="RKN77074.1"/>
    <property type="molecule type" value="Genomic_DNA"/>
</dbReference>
<dbReference type="GO" id="GO:0004386">
    <property type="term" value="F:helicase activity"/>
    <property type="evidence" value="ECO:0007669"/>
    <property type="project" value="InterPro"/>
</dbReference>
<dbReference type="Pfam" id="PF13087">
    <property type="entry name" value="AAA_12"/>
    <property type="match status" value="1"/>
</dbReference>
<gene>
    <name evidence="3" type="ORF">D7M11_23915</name>
</gene>
<dbReference type="PANTHER" id="PTHR10887:SF495">
    <property type="entry name" value="HELICASE SENATAXIN ISOFORM X1-RELATED"/>
    <property type="match status" value="1"/>
</dbReference>
<dbReference type="AlphaFoldDB" id="A0A3B0BXL6"/>
<protein>
    <submittedName>
        <fullName evidence="3">DUF2075 domain-containing protein</fullName>
    </submittedName>
</protein>
<dbReference type="Gene3D" id="3.40.50.300">
    <property type="entry name" value="P-loop containing nucleotide triphosphate hydrolases"/>
    <property type="match status" value="2"/>
</dbReference>
<evidence type="ECO:0000313" key="4">
    <source>
        <dbReference type="Proteomes" id="UP000282311"/>
    </source>
</evidence>
<dbReference type="Pfam" id="PF13086">
    <property type="entry name" value="AAA_11"/>
    <property type="match status" value="1"/>
</dbReference>
<feature type="domain" description="DNA2/NAM7 helicase helicase" evidence="1">
    <location>
        <begin position="373"/>
        <end position="774"/>
    </location>
</feature>
<proteinExistence type="predicted"/>
<evidence type="ECO:0000259" key="2">
    <source>
        <dbReference type="Pfam" id="PF13087"/>
    </source>
</evidence>
<dbReference type="InterPro" id="IPR041679">
    <property type="entry name" value="DNA2/NAM7-like_C"/>
</dbReference>
<evidence type="ECO:0000313" key="3">
    <source>
        <dbReference type="EMBL" id="RKN77074.1"/>
    </source>
</evidence>
<dbReference type="InterPro" id="IPR047187">
    <property type="entry name" value="SF1_C_Upf1"/>
</dbReference>
<dbReference type="SUPFAM" id="SSF52540">
    <property type="entry name" value="P-loop containing nucleoside triphosphate hydrolases"/>
    <property type="match status" value="1"/>
</dbReference>
<dbReference type="CDD" id="cd18808">
    <property type="entry name" value="SF1_C_Upf1"/>
    <property type="match status" value="1"/>
</dbReference>
<comment type="caution">
    <text evidence="3">The sequence shown here is derived from an EMBL/GenBank/DDBJ whole genome shotgun (WGS) entry which is preliminary data.</text>
</comment>
<feature type="domain" description="DNA2/NAM7 helicase-like C-terminal" evidence="2">
    <location>
        <begin position="795"/>
        <end position="1012"/>
    </location>
</feature>
<reference evidence="3 4" key="1">
    <citation type="journal article" date="2007" name="Int. J. Syst. Evol. Microbiol.">
        <title>Paenibacillus ginsengarvi sp. nov., isolated from soil from ginseng cultivation.</title>
        <authorList>
            <person name="Yoon M.H."/>
            <person name="Ten L.N."/>
            <person name="Im W.T."/>
        </authorList>
    </citation>
    <scope>NUCLEOTIDE SEQUENCE [LARGE SCALE GENOMIC DNA]</scope>
    <source>
        <strain evidence="3 4">KCTC 13059</strain>
    </source>
</reference>
<dbReference type="InterPro" id="IPR041677">
    <property type="entry name" value="DNA2/NAM7_AAA_11"/>
</dbReference>